<gene>
    <name evidence="1" type="ORF">Tci_033545</name>
</gene>
<dbReference type="AlphaFoldDB" id="A0A6L2LKQ3"/>
<evidence type="ECO:0000313" key="1">
    <source>
        <dbReference type="EMBL" id="GEU61567.1"/>
    </source>
</evidence>
<dbReference type="SUPFAM" id="SSF56112">
    <property type="entry name" value="Protein kinase-like (PK-like)"/>
    <property type="match status" value="1"/>
</dbReference>
<dbReference type="InterPro" id="IPR011009">
    <property type="entry name" value="Kinase-like_dom_sf"/>
</dbReference>
<dbReference type="GO" id="GO:0016301">
    <property type="term" value="F:kinase activity"/>
    <property type="evidence" value="ECO:0007669"/>
    <property type="project" value="UniProtKB-KW"/>
</dbReference>
<keyword evidence="1" id="KW-0418">Kinase</keyword>
<keyword evidence="1" id="KW-0808">Transferase</keyword>
<organism evidence="1">
    <name type="scientific">Tanacetum cinerariifolium</name>
    <name type="common">Dalmatian daisy</name>
    <name type="synonym">Chrysanthemum cinerariifolium</name>
    <dbReference type="NCBI Taxonomy" id="118510"/>
    <lineage>
        <taxon>Eukaryota</taxon>
        <taxon>Viridiplantae</taxon>
        <taxon>Streptophyta</taxon>
        <taxon>Embryophyta</taxon>
        <taxon>Tracheophyta</taxon>
        <taxon>Spermatophyta</taxon>
        <taxon>Magnoliopsida</taxon>
        <taxon>eudicotyledons</taxon>
        <taxon>Gunneridae</taxon>
        <taxon>Pentapetalae</taxon>
        <taxon>asterids</taxon>
        <taxon>campanulids</taxon>
        <taxon>Asterales</taxon>
        <taxon>Asteraceae</taxon>
        <taxon>Asteroideae</taxon>
        <taxon>Anthemideae</taxon>
        <taxon>Anthemidinae</taxon>
        <taxon>Tanacetum</taxon>
    </lineage>
</organism>
<reference evidence="1" key="1">
    <citation type="journal article" date="2019" name="Sci. Rep.">
        <title>Draft genome of Tanacetum cinerariifolium, the natural source of mosquito coil.</title>
        <authorList>
            <person name="Yamashiro T."/>
            <person name="Shiraishi A."/>
            <person name="Satake H."/>
            <person name="Nakayama K."/>
        </authorList>
    </citation>
    <scope>NUCLEOTIDE SEQUENCE</scope>
</reference>
<dbReference type="EMBL" id="BKCJ010004527">
    <property type="protein sequence ID" value="GEU61567.1"/>
    <property type="molecule type" value="Genomic_DNA"/>
</dbReference>
<comment type="caution">
    <text evidence="1">The sequence shown here is derived from an EMBL/GenBank/DDBJ whole genome shotgun (WGS) entry which is preliminary data.</text>
</comment>
<proteinExistence type="predicted"/>
<accession>A0A6L2LKQ3</accession>
<dbReference type="Gene3D" id="1.10.510.10">
    <property type="entry name" value="Transferase(Phosphotransferase) domain 1"/>
    <property type="match status" value="1"/>
</dbReference>
<name>A0A6L2LKQ3_TANCI</name>
<sequence length="97" mass="11154">MEMKMKTKTKKKIRYDVYDQPENLLLTSDGHIKIADFGSVKPMQDSRITVVPNASSGHKRIDDEGSWLHYIWQQKLVELKKLKKGNEKDGGFTSGRC</sequence>
<protein>
    <submittedName>
        <fullName evidence="1">3-phosphoinositide-dependent protein kinase 2</fullName>
    </submittedName>
</protein>